<evidence type="ECO:0000256" key="1">
    <source>
        <dbReference type="SAM" id="MobiDB-lite"/>
    </source>
</evidence>
<protein>
    <recommendedName>
        <fullName evidence="4">Aminotransferase-like plant mobile domain-containing protein</fullName>
    </recommendedName>
</protein>
<evidence type="ECO:0008006" key="4">
    <source>
        <dbReference type="Google" id="ProtNLM"/>
    </source>
</evidence>
<feature type="region of interest" description="Disordered" evidence="1">
    <location>
        <begin position="1"/>
        <end position="23"/>
    </location>
</feature>
<dbReference type="Proteomes" id="UP000036987">
    <property type="component" value="Unassembled WGS sequence"/>
</dbReference>
<reference evidence="3" key="1">
    <citation type="journal article" date="2016" name="Nature">
        <title>The genome of the seagrass Zostera marina reveals angiosperm adaptation to the sea.</title>
        <authorList>
            <person name="Olsen J.L."/>
            <person name="Rouze P."/>
            <person name="Verhelst B."/>
            <person name="Lin Y.-C."/>
            <person name="Bayer T."/>
            <person name="Collen J."/>
            <person name="Dattolo E."/>
            <person name="De Paoli E."/>
            <person name="Dittami S."/>
            <person name="Maumus F."/>
            <person name="Michel G."/>
            <person name="Kersting A."/>
            <person name="Lauritano C."/>
            <person name="Lohaus R."/>
            <person name="Toepel M."/>
            <person name="Tonon T."/>
            <person name="Vanneste K."/>
            <person name="Amirebrahimi M."/>
            <person name="Brakel J."/>
            <person name="Bostroem C."/>
            <person name="Chovatia M."/>
            <person name="Grimwood J."/>
            <person name="Jenkins J.W."/>
            <person name="Jueterbock A."/>
            <person name="Mraz A."/>
            <person name="Stam W.T."/>
            <person name="Tice H."/>
            <person name="Bornberg-Bauer E."/>
            <person name="Green P.J."/>
            <person name="Pearson G.A."/>
            <person name="Procaccini G."/>
            <person name="Duarte C.M."/>
            <person name="Schmutz J."/>
            <person name="Reusch T.B.H."/>
            <person name="Van de Peer Y."/>
        </authorList>
    </citation>
    <scope>NUCLEOTIDE SEQUENCE [LARGE SCALE GENOMIC DNA]</scope>
    <source>
        <strain evidence="3">cv. Finnish</strain>
    </source>
</reference>
<comment type="caution">
    <text evidence="2">The sequence shown here is derived from an EMBL/GenBank/DDBJ whole genome shotgun (WGS) entry which is preliminary data.</text>
</comment>
<dbReference type="EMBL" id="LFYR01000861">
    <property type="protein sequence ID" value="KMZ68204.1"/>
    <property type="molecule type" value="Genomic_DNA"/>
</dbReference>
<evidence type="ECO:0000313" key="2">
    <source>
        <dbReference type="EMBL" id="KMZ68204.1"/>
    </source>
</evidence>
<proteinExistence type="predicted"/>
<keyword evidence="3" id="KW-1185">Reference proteome</keyword>
<sequence>MGDPQTIRHSRSPKNPSTDNPIIGSSVIHKSDENLEVSSLFKNQPDQGPFSNEKIDILSSSILQTNLEYIKKAAKNVIQSKVAPTAVVAPRQFVNDVELFDLSFVNENATIKCSEDHTISENVEDVDCEIVKFIPCSNTPSTIPKSVVLRTLRSGKVLISSDRSIGNSRSVASCSTTKNFVGRKIVAHKARIVRSPTTSSIVCVERGHDMDSPRDDNMIVDDLPDDMPLSAFIRKKSRVEDPKIVLKKKKKRRIEDFDDLFDKPQVEFPKIFIRGAANSKCCFSGYMNTLQSVRSHLTTYFFDKIEATGFSHFLKEVDIIVNPFHLDDLVGHYIGDGRFAVKNKVLEFSSEDVGKILGIPSAGHPISIGKSDEINFRTTFWKKYFNVTQVTSSIVKDVFKETVVNKKEDEDYVDDCCCLWFCLLLSCFLCPTPRMIVPVKLFHYLERIENICNLNWADLIYTQLFNNMELASYSIKRRERTGEKVGEYIVGCVFVLNVFLWEHTPLFPSSSPQNHFVFQRYEGNLKKMDRTIVLLTNKQVSEKPLSYKDEKDGLYQPTLSEFIRHRPFWTCVPKFIISDEELYDEGDLELNDNKIDNLRKGKSIVTHSEYSDIIDISSSSEIMSDKRLYVSLGASCSNLPLGQTSKLYDTPTQFNLDCDTLADKKVKEKCIVSFGSLSIHGIQNIPGQSIDPPSFDLIGLDSFVTPKKINDITNESNYVYSENNLIINIKDNDSKYKEYLHDNRYRKMSYLMADGTTYNEMQLRRECGKKTMKEVFGKYVDKEFESMKIKLPSPQITSSEFWASAAASADEIEINLSLRKKLNVDDLDHVIRRIDFTPTEVQIPSMIKRVKERRAEEVRILMLW</sequence>
<dbReference type="AlphaFoldDB" id="A0A0K9PGV4"/>
<dbReference type="PANTHER" id="PTHR34835:SF81">
    <property type="entry name" value="OS06G0475900 PROTEIN"/>
    <property type="match status" value="1"/>
</dbReference>
<accession>A0A0K9PGV4</accession>
<organism evidence="2 3">
    <name type="scientific">Zostera marina</name>
    <name type="common">Eelgrass</name>
    <dbReference type="NCBI Taxonomy" id="29655"/>
    <lineage>
        <taxon>Eukaryota</taxon>
        <taxon>Viridiplantae</taxon>
        <taxon>Streptophyta</taxon>
        <taxon>Embryophyta</taxon>
        <taxon>Tracheophyta</taxon>
        <taxon>Spermatophyta</taxon>
        <taxon>Magnoliopsida</taxon>
        <taxon>Liliopsida</taxon>
        <taxon>Zosteraceae</taxon>
        <taxon>Zostera</taxon>
    </lineage>
</organism>
<dbReference type="OrthoDB" id="684301at2759"/>
<evidence type="ECO:0000313" key="3">
    <source>
        <dbReference type="Proteomes" id="UP000036987"/>
    </source>
</evidence>
<gene>
    <name evidence="2" type="ORF">ZOSMA_248G00440</name>
</gene>
<name>A0A0K9PGV4_ZOSMR</name>
<dbReference type="PANTHER" id="PTHR34835">
    <property type="entry name" value="OS07G0283600 PROTEIN-RELATED"/>
    <property type="match status" value="1"/>
</dbReference>